<protein>
    <recommendedName>
        <fullName evidence="10">Heterokaryon incompatibility domain-containing protein</fullName>
    </recommendedName>
</protein>
<dbReference type="SMART" id="SM00320">
    <property type="entry name" value="WD40"/>
    <property type="match status" value="7"/>
</dbReference>
<dbReference type="GeneID" id="29989407"/>
<dbReference type="Pfam" id="PF26640">
    <property type="entry name" value="DUF8212"/>
    <property type="match status" value="1"/>
</dbReference>
<dbReference type="InterPro" id="IPR036322">
    <property type="entry name" value="WD40_repeat_dom_sf"/>
</dbReference>
<dbReference type="Gene3D" id="2.130.10.10">
    <property type="entry name" value="YVTN repeat-like/Quinoprotein amine dehydrogenase"/>
    <property type="match status" value="3"/>
</dbReference>
<dbReference type="STRING" id="398673.A0A2P4ZFA0"/>
<dbReference type="Proteomes" id="UP000054821">
    <property type="component" value="Unassembled WGS sequence"/>
</dbReference>
<keyword evidence="2" id="KW-0677">Repeat</keyword>
<dbReference type="InterPro" id="IPR036770">
    <property type="entry name" value="Ankyrin_rpt-contain_sf"/>
</dbReference>
<gene>
    <name evidence="8" type="ORF">TGAM01_v208226</name>
</gene>
<dbReference type="InterPro" id="IPR001680">
    <property type="entry name" value="WD40_rpt"/>
</dbReference>
<dbReference type="InterPro" id="IPR015943">
    <property type="entry name" value="WD40/YVTN_repeat-like_dom_sf"/>
</dbReference>
<dbReference type="SUPFAM" id="SSF50978">
    <property type="entry name" value="WD40 repeat-like"/>
    <property type="match status" value="1"/>
</dbReference>
<proteinExistence type="predicted"/>
<keyword evidence="1 4" id="KW-0853">WD repeat</keyword>
<dbReference type="PROSITE" id="PS50088">
    <property type="entry name" value="ANK_REPEAT"/>
    <property type="match status" value="2"/>
</dbReference>
<feature type="domain" description="Heterokaryon incompatibility" evidence="6">
    <location>
        <begin position="22"/>
        <end position="116"/>
    </location>
</feature>
<dbReference type="PRINTS" id="PR00320">
    <property type="entry name" value="GPROTEINBRPT"/>
</dbReference>
<evidence type="ECO:0000256" key="3">
    <source>
        <dbReference type="PROSITE-ProRule" id="PRU00023"/>
    </source>
</evidence>
<evidence type="ECO:0000259" key="6">
    <source>
        <dbReference type="Pfam" id="PF06985"/>
    </source>
</evidence>
<keyword evidence="5" id="KW-0175">Coiled coil</keyword>
<dbReference type="RefSeq" id="XP_018657488.2">
    <property type="nucleotide sequence ID" value="XM_018809324.2"/>
</dbReference>
<evidence type="ECO:0000256" key="1">
    <source>
        <dbReference type="ARBA" id="ARBA00022574"/>
    </source>
</evidence>
<evidence type="ECO:0000256" key="5">
    <source>
        <dbReference type="SAM" id="Coils"/>
    </source>
</evidence>
<dbReference type="Gene3D" id="1.25.40.20">
    <property type="entry name" value="Ankyrin repeat-containing domain"/>
    <property type="match status" value="1"/>
</dbReference>
<comment type="caution">
    <text evidence="8">The sequence shown here is derived from an EMBL/GenBank/DDBJ whole genome shotgun (WGS) entry which is preliminary data.</text>
</comment>
<evidence type="ECO:0000313" key="9">
    <source>
        <dbReference type="Proteomes" id="UP000054821"/>
    </source>
</evidence>
<feature type="repeat" description="ANK" evidence="3">
    <location>
        <begin position="647"/>
        <end position="679"/>
    </location>
</feature>
<dbReference type="SMART" id="SM00248">
    <property type="entry name" value="ANK"/>
    <property type="match status" value="3"/>
</dbReference>
<dbReference type="PROSITE" id="PS50294">
    <property type="entry name" value="WD_REPEATS_REGION"/>
    <property type="match status" value="6"/>
</dbReference>
<evidence type="ECO:0000313" key="8">
    <source>
        <dbReference type="EMBL" id="PON22971.1"/>
    </source>
</evidence>
<dbReference type="PANTHER" id="PTHR10622">
    <property type="entry name" value="HET DOMAIN-CONTAINING PROTEIN"/>
    <property type="match status" value="1"/>
</dbReference>
<sequence length="1073" mass="121067">MRLINTETFKLKVFSDDEVPPYAILSHTWGPDSEELTFSDVQKGISKAPDEKESLGLTKFRECCRQAQKDSLGYAWIDTCCIDKTNMVELGEAINSMFRWYSLANVCYAYLSDVPDDDDASAPESKFRSSRWFTRGWTLQELLAPKHVRFYNLEWHLIGNKGNKCTVIQKITSVPRQFLLGVAELHTASVAQRMSWAAQRKTGRAEDLAYCLLGIFGITMPMIYGEGGREAFFRLQEHIMKSTRDDSILAWGFMHKSSTINPQQFMDENKFIYGDILAATPSDFANSGQIVAREQATNPLHSLDIFGGSLRIFLPLATSDTGRTFGLLSCGPKSNAKQVAAIPLAKINSAVANEYVRPRGYPSVLQPVPTSDATRELIHIKKDGQKQILTKNQQFLFYDVDLFAKIGLEVIDVIPRACWDNQLSLISQTSTDQILIRVSQSKEQFLDFVIVMDVQQPDSRLDQLCCLFTCHRDTELDEIAGKFQREALEVFKGTSASNESLNLRIKFKPMEGNIISITPKAMASPPRYTINATMALENLTTMLESTRLLRERKKNEADMRELSQRVEECKSRLGDIEEERESVENEVKRLEAKKSLLVEEEQVKIQEMRRLEEEQGDIRKRQPENARQLVDVQKRLKDFYHAKGCEDGRTPFHEAVELDDIDMMDLLFDVTTDIIYEDKPWMRFITASIKGDVNEIRLLLDTDQTELEHKDGIFGRTPLAWAIMHGHLDVVKQLLDTNRVDVRSKDNHGLTPLRWALDGGYRDIVRLMLREDKPACLRKLRGHSDDIISVAFSHDSELILSGSADSTVMLWDSTTGECICTFQGHKGHVVSVAFSHDSKILASGSYDHTIKLWDSTTGECLRTFQGHTHCIISVVFSHDSKILASGSYDRTTKLWETATGECICTFQGHKGHVVSVAFSHDSKILASGSYDHTIQLWDTATGECIRTFQGHDDAVTSVAFSHDSKLLASGSYDRTIKLWDTATGECLRTFQGRKGYFGSIAFSHDSKLLASGSSDGIIKLWDSTTGNCLYSLKADGNQLAFSHDWKLIAARIGHEILLWDVSIVHEFVTSPCY</sequence>
<evidence type="ECO:0000256" key="2">
    <source>
        <dbReference type="ARBA" id="ARBA00022737"/>
    </source>
</evidence>
<dbReference type="SUPFAM" id="SSF48403">
    <property type="entry name" value="Ankyrin repeat"/>
    <property type="match status" value="1"/>
</dbReference>
<feature type="repeat" description="WD" evidence="4">
    <location>
        <begin position="906"/>
        <end position="947"/>
    </location>
</feature>
<feature type="repeat" description="WD" evidence="4">
    <location>
        <begin position="780"/>
        <end position="821"/>
    </location>
</feature>
<dbReference type="InterPro" id="IPR020472">
    <property type="entry name" value="WD40_PAC1"/>
</dbReference>
<name>A0A2P4ZFA0_9HYPO</name>
<keyword evidence="3" id="KW-0040">ANK repeat</keyword>
<evidence type="ECO:0000256" key="4">
    <source>
        <dbReference type="PROSITE-ProRule" id="PRU00221"/>
    </source>
</evidence>
<dbReference type="PROSITE" id="PS00678">
    <property type="entry name" value="WD_REPEATS_1"/>
    <property type="match status" value="5"/>
</dbReference>
<dbReference type="InterPro" id="IPR010730">
    <property type="entry name" value="HET"/>
</dbReference>
<keyword evidence="9" id="KW-1185">Reference proteome</keyword>
<dbReference type="AlphaFoldDB" id="A0A2P4ZFA0"/>
<dbReference type="EMBL" id="JPDN02000033">
    <property type="protein sequence ID" value="PON22971.1"/>
    <property type="molecule type" value="Genomic_DNA"/>
</dbReference>
<dbReference type="Pfam" id="PF00400">
    <property type="entry name" value="WD40"/>
    <property type="match status" value="6"/>
</dbReference>
<feature type="repeat" description="WD" evidence="4">
    <location>
        <begin position="948"/>
        <end position="989"/>
    </location>
</feature>
<dbReference type="InterPro" id="IPR058525">
    <property type="entry name" value="DUF8212"/>
</dbReference>
<feature type="repeat" description="WD" evidence="4">
    <location>
        <begin position="990"/>
        <end position="1031"/>
    </location>
</feature>
<feature type="coiled-coil region" evidence="5">
    <location>
        <begin position="536"/>
        <end position="600"/>
    </location>
</feature>
<dbReference type="CDD" id="cd00200">
    <property type="entry name" value="WD40"/>
    <property type="match status" value="1"/>
</dbReference>
<reference evidence="8 9" key="1">
    <citation type="journal article" date="2016" name="Genome Announc.">
        <title>Draft Whole-Genome Sequence of Trichoderma gamsii T6085, a Promising Biocontrol Agent of Fusarium Head Blight on Wheat.</title>
        <authorList>
            <person name="Baroncelli R."/>
            <person name="Zapparata A."/>
            <person name="Piaggeschi G."/>
            <person name="Sarrocco S."/>
            <person name="Vannacci G."/>
        </authorList>
    </citation>
    <scope>NUCLEOTIDE SEQUENCE [LARGE SCALE GENOMIC DNA]</scope>
    <source>
        <strain evidence="8 9">T6085</strain>
    </source>
</reference>
<evidence type="ECO:0008006" key="10">
    <source>
        <dbReference type="Google" id="ProtNLM"/>
    </source>
</evidence>
<dbReference type="Pfam" id="PF06985">
    <property type="entry name" value="HET"/>
    <property type="match status" value="1"/>
</dbReference>
<dbReference type="PROSITE" id="PS50082">
    <property type="entry name" value="WD_REPEATS_2"/>
    <property type="match status" value="6"/>
</dbReference>
<dbReference type="InterPro" id="IPR019775">
    <property type="entry name" value="WD40_repeat_CS"/>
</dbReference>
<dbReference type="PANTHER" id="PTHR10622:SF10">
    <property type="entry name" value="HET DOMAIN-CONTAINING PROTEIN"/>
    <property type="match status" value="1"/>
</dbReference>
<organism evidence="8 9">
    <name type="scientific">Trichoderma gamsii</name>
    <dbReference type="NCBI Taxonomy" id="398673"/>
    <lineage>
        <taxon>Eukaryota</taxon>
        <taxon>Fungi</taxon>
        <taxon>Dikarya</taxon>
        <taxon>Ascomycota</taxon>
        <taxon>Pezizomycotina</taxon>
        <taxon>Sordariomycetes</taxon>
        <taxon>Hypocreomycetidae</taxon>
        <taxon>Hypocreales</taxon>
        <taxon>Hypocreaceae</taxon>
        <taxon>Trichoderma</taxon>
    </lineage>
</organism>
<dbReference type="InterPro" id="IPR002110">
    <property type="entry name" value="Ankyrin_rpt"/>
</dbReference>
<accession>A0A2P4ZFA0</accession>
<feature type="repeat" description="WD" evidence="4">
    <location>
        <begin position="822"/>
        <end position="863"/>
    </location>
</feature>
<feature type="repeat" description="ANK" evidence="3">
    <location>
        <begin position="714"/>
        <end position="747"/>
    </location>
</feature>
<feature type="repeat" description="WD" evidence="4">
    <location>
        <begin position="864"/>
        <end position="905"/>
    </location>
</feature>
<evidence type="ECO:0000259" key="7">
    <source>
        <dbReference type="Pfam" id="PF26640"/>
    </source>
</evidence>
<dbReference type="Pfam" id="PF12796">
    <property type="entry name" value="Ank_2"/>
    <property type="match status" value="1"/>
</dbReference>
<dbReference type="PROSITE" id="PS50297">
    <property type="entry name" value="ANK_REP_REGION"/>
    <property type="match status" value="2"/>
</dbReference>
<feature type="domain" description="DUF8212" evidence="7">
    <location>
        <begin position="231"/>
        <end position="294"/>
    </location>
</feature>